<dbReference type="EMBL" id="JBDJNQ010000001">
    <property type="protein sequence ID" value="MEN5375768.1"/>
    <property type="molecule type" value="Genomic_DNA"/>
</dbReference>
<gene>
    <name evidence="2" type="ORF">ABE541_00670</name>
</gene>
<reference evidence="2 3" key="1">
    <citation type="submission" date="2024-04" db="EMBL/GenBank/DDBJ databases">
        <title>WGS of bacteria from Torrens River.</title>
        <authorList>
            <person name="Wyrsch E.R."/>
            <person name="Drigo B."/>
        </authorList>
    </citation>
    <scope>NUCLEOTIDE SEQUENCE [LARGE SCALE GENOMIC DNA]</scope>
    <source>
        <strain evidence="2 3">TWI391</strain>
    </source>
</reference>
<evidence type="ECO:0000313" key="2">
    <source>
        <dbReference type="EMBL" id="MEN5375768.1"/>
    </source>
</evidence>
<name>A0ABV0BNW0_9SPHI</name>
<dbReference type="Gene3D" id="3.10.450.50">
    <property type="match status" value="1"/>
</dbReference>
<feature type="signal peptide" evidence="1">
    <location>
        <begin position="1"/>
        <end position="18"/>
    </location>
</feature>
<protein>
    <submittedName>
        <fullName evidence="2">Nuclear transport factor 2 family protein</fullName>
    </submittedName>
</protein>
<evidence type="ECO:0000256" key="1">
    <source>
        <dbReference type="SAM" id="SignalP"/>
    </source>
</evidence>
<comment type="caution">
    <text evidence="2">The sequence shown here is derived from an EMBL/GenBank/DDBJ whole genome shotgun (WGS) entry which is preliminary data.</text>
</comment>
<dbReference type="Proteomes" id="UP001409291">
    <property type="component" value="Unassembled WGS sequence"/>
</dbReference>
<dbReference type="SUPFAM" id="SSF54427">
    <property type="entry name" value="NTF2-like"/>
    <property type="match status" value="1"/>
</dbReference>
<keyword evidence="1" id="KW-0732">Signal</keyword>
<keyword evidence="3" id="KW-1185">Reference proteome</keyword>
<proteinExistence type="predicted"/>
<dbReference type="InterPro" id="IPR032710">
    <property type="entry name" value="NTF2-like_dom_sf"/>
</dbReference>
<sequence length="168" mass="19104">MIKAMVAAVFFFMLLACQNETNQRNDYAHISKLENSTVMNKQTIKAEIEDALTIYFEALNKSNVEQAVGQYTADGIFMPTGVPTATGTHELTIAYQNVFKAILLNVSFKMEEAVILEDSVVFVRTQSNGSQLIRASGQKSNELNREFFLMKKENNKWKIARYMFNQPK</sequence>
<organism evidence="2 3">
    <name type="scientific">Sphingobacterium kitahiroshimense</name>
    <dbReference type="NCBI Taxonomy" id="470446"/>
    <lineage>
        <taxon>Bacteria</taxon>
        <taxon>Pseudomonadati</taxon>
        <taxon>Bacteroidota</taxon>
        <taxon>Sphingobacteriia</taxon>
        <taxon>Sphingobacteriales</taxon>
        <taxon>Sphingobacteriaceae</taxon>
        <taxon>Sphingobacterium</taxon>
    </lineage>
</organism>
<accession>A0ABV0BNW0</accession>
<feature type="chain" id="PRO_5045255936" evidence="1">
    <location>
        <begin position="19"/>
        <end position="168"/>
    </location>
</feature>
<dbReference type="PROSITE" id="PS51257">
    <property type="entry name" value="PROKAR_LIPOPROTEIN"/>
    <property type="match status" value="1"/>
</dbReference>
<evidence type="ECO:0000313" key="3">
    <source>
        <dbReference type="Proteomes" id="UP001409291"/>
    </source>
</evidence>
<dbReference type="RefSeq" id="WP_346580328.1">
    <property type="nucleotide sequence ID" value="NZ_JBDJNQ010000001.1"/>
</dbReference>